<sequence length="1774" mass="198727">MCLAKACSHFHGIEMSSSSDEDEAVHQLNGDVEGVSRDAYVPLLQYSSTILPATSVTPAFLERHQAVCTACRTRVSHLNTRRLRVHPTLCTIVCRKCEEKLSAVYMSSDGIDGNRCQWCVTPLPQDWEQGNCTASVPRGGARCCHSQCRQYVCRLCLRQNLTREQIDLVRKADEKGEWRCFRCDAQTIRPHQLYAATIAEYMRIRRRPVLLSMPPDDKNVNQEAVHTSPGTNSPSCNQRQEEIELLANSAQSVVVACALHRASPDGQSNLINQLEKLILLAPRFMNIPPDSVNDRRSLPAAMTLGETSPDTVAAGDNPRLNVNDKRSLIDVVHEQRQRQAPQTQQQEGSYGPSVNASKDSTRENLIVENISITSLDRVPNPSESDRSVTDIVEDVKGTLDVIDAATTTEDQRWVLAEDQNATAKKEISAEVSTNSERPDSPPEKSAELNVVDAARPLSPLNVEDNGDSRDSNATVDLPVIPNKKYSKQRVLTSLAKTMDKRTSEAESDEERTLNTLLAGIQRRRVVHHQDESSQQAGTSRIAASSEAKPKTNDSQGKIAKSSTWRRLHPFASSSEEEEEEEEKSETGHCADAGSQQPRVLEPIIVHSDCDGLSDSISDIDNDNAFDVCTDEDDSDGGGASQGADARSGGSSIGGVDREAGAESAVRGVDERDAENDRERETDLDDGEALSGQKKKILQKRSVSSIPVAERVDDDGASSSSDDCRDADPATAQKRSRPRFSLKRRLISLTDEESSGGDRKKARVSSEKEFELSPVRPTSSSPSEAGKRFCSSASIARGKANSSSSGTGNISTVAKKNEPEHIVLLDSDEDDDVIVSKQSTLRKQTSIERFVSPKKFAKQIIKEELDPFVISSDEESSQCTQVLDPPSTPNGIRPKEEIPTPSGINAGRRNIREVMDENKLSLSTREANFVERERRQRIEELQKKYNQFEQSTEDAGPDVGKCVLEYDLETKEPLVEVHTSLARRLKSHQRDGIKFLYGNLIETVARLKTKWEGTGAILAHCMGLGKTFQVICLMHTLLTHQLLKEYFKTILIVCPLNVINAWRCEVHQWVGRDNTIKEKFMLYNLHNEKDSSLRVSLLSKWARSGGVLLITPSLLTALLGGETEAGQRKHQRKKDISAANKSLTKRVKHNAVILQKFKNFLCHPGASVVVVDEGHTLKKSDTQVTQIVQMMDTRRKILLTGTPLQNNLTEYYTMVSLVAPDLLGTKTEFKNRFENPIINGQYKNSTSEDIRKMRRRASVLNQLLNNVVQRRDTSVLASILPPRQDYVITIRLSPLQERLYSEFLGMLIKLAEDQAGTSGPTFRRLLQDYVLLRSTWTHPKLLTMPQKTCSKKQTAATVSDMLTFDSITPELDAQLSHKDWYKPHLEGKDLDDIALGPKLFILFDIIQQCALIGDKLVVFCTQLSALDLIEYLLKLMHENKIGVHGWIKDLDFFRMDGSTNAEDRQRFFGLFNDPNQARARLFLVSTNAGKLGSTLTGANRMVLLDTSWNPSDDNQAVYRIYRIGQLKPVYIYRFVSLGTMEEKIYARNILKESTGHRVLDDSNMERHFTHEDVRDLYKFTRYEEAEKVVPHVPKDCLLAELILRHKDNIVKVHEHQQMLQNLEDDLSQEDRRVAWEEYQREKDAPPGAHGSQGPPGVAAIVRPPPMLYVAQQLLGQVGQYRAIFWDEKTAETVQRDMVGLFLKKTKQAKDKFEEVSTLDQKTLAECIRTGQPPEVTDVLVQRIQLANSKIGLLHSELTQINQFLTMLTRTPIKRL</sequence>
<name>A0A1V9XE37_9ACAR</name>
<dbReference type="GO" id="GO:0003677">
    <property type="term" value="F:DNA binding"/>
    <property type="evidence" value="ECO:0007669"/>
    <property type="project" value="UniProtKB-KW"/>
</dbReference>
<dbReference type="SMART" id="SM00487">
    <property type="entry name" value="DEXDc"/>
    <property type="match status" value="1"/>
</dbReference>
<evidence type="ECO:0000256" key="8">
    <source>
        <dbReference type="ARBA" id="ARBA00022801"/>
    </source>
</evidence>
<keyword evidence="7" id="KW-0863">Zinc-finger</keyword>
<dbReference type="EMBL" id="MNPL01013532">
    <property type="protein sequence ID" value="OQR71794.1"/>
    <property type="molecule type" value="Genomic_DNA"/>
</dbReference>
<accession>A0A1V9XE37</accession>
<dbReference type="InterPro" id="IPR049730">
    <property type="entry name" value="SNF2/RAD54-like_C"/>
</dbReference>
<keyword evidence="14" id="KW-0539">Nucleus</keyword>
<dbReference type="PROSITE" id="PS51194">
    <property type="entry name" value="HELICASE_CTER"/>
    <property type="match status" value="1"/>
</dbReference>
<dbReference type="InParanoid" id="A0A1V9XE37"/>
<feature type="compositionally biased region" description="Acidic residues" evidence="16">
    <location>
        <begin position="574"/>
        <end position="583"/>
    </location>
</feature>
<dbReference type="GO" id="GO:0004386">
    <property type="term" value="F:helicase activity"/>
    <property type="evidence" value="ECO:0007669"/>
    <property type="project" value="UniProtKB-KW"/>
</dbReference>
<dbReference type="PANTHER" id="PTHR45797">
    <property type="entry name" value="RAD54-LIKE"/>
    <property type="match status" value="1"/>
</dbReference>
<protein>
    <recommendedName>
        <fullName evidence="15">ATP-dependent helicase ATRX</fullName>
    </recommendedName>
</protein>
<evidence type="ECO:0000256" key="9">
    <source>
        <dbReference type="ARBA" id="ARBA00022806"/>
    </source>
</evidence>
<keyword evidence="11" id="KW-0067">ATP-binding</keyword>
<dbReference type="PANTHER" id="PTHR45797:SF3">
    <property type="entry name" value="TRANSCRIPTIONAL REGULATOR ATRX HOMOLOG"/>
    <property type="match status" value="1"/>
</dbReference>
<feature type="compositionally biased region" description="Basic and acidic residues" evidence="16">
    <location>
        <begin position="436"/>
        <end position="446"/>
    </location>
</feature>
<feature type="domain" description="Helicase C-terminal" evidence="18">
    <location>
        <begin position="1403"/>
        <end position="1573"/>
    </location>
</feature>
<dbReference type="SUPFAM" id="SSF52540">
    <property type="entry name" value="P-loop containing nucleoside triphosphate hydrolases"/>
    <property type="match status" value="2"/>
</dbReference>
<dbReference type="GO" id="GO:0008270">
    <property type="term" value="F:zinc ion binding"/>
    <property type="evidence" value="ECO:0007669"/>
    <property type="project" value="UniProtKB-KW"/>
</dbReference>
<feature type="compositionally biased region" description="Low complexity" evidence="16">
    <location>
        <begin position="800"/>
        <end position="811"/>
    </location>
</feature>
<dbReference type="GO" id="GO:0016887">
    <property type="term" value="F:ATP hydrolysis activity"/>
    <property type="evidence" value="ECO:0007669"/>
    <property type="project" value="InterPro"/>
</dbReference>
<feature type="compositionally biased region" description="Basic and acidic residues" evidence="16">
    <location>
        <begin position="667"/>
        <end position="680"/>
    </location>
</feature>
<evidence type="ECO:0000256" key="15">
    <source>
        <dbReference type="ARBA" id="ARBA00031106"/>
    </source>
</evidence>
<keyword evidence="13" id="KW-0238">DNA-binding</keyword>
<dbReference type="InterPro" id="IPR044574">
    <property type="entry name" value="ARIP4-like"/>
</dbReference>
<evidence type="ECO:0000313" key="21">
    <source>
        <dbReference type="Proteomes" id="UP000192247"/>
    </source>
</evidence>
<evidence type="ECO:0000256" key="3">
    <source>
        <dbReference type="ARBA" id="ARBA00007025"/>
    </source>
</evidence>
<feature type="region of interest" description="Disordered" evidence="16">
    <location>
        <begin position="522"/>
        <end position="813"/>
    </location>
</feature>
<keyword evidence="21" id="KW-1185">Reference proteome</keyword>
<dbReference type="GO" id="GO:0005524">
    <property type="term" value="F:ATP binding"/>
    <property type="evidence" value="ECO:0007669"/>
    <property type="project" value="UniProtKB-KW"/>
</dbReference>
<feature type="region of interest" description="Disordered" evidence="16">
    <location>
        <begin position="334"/>
        <end position="362"/>
    </location>
</feature>
<feature type="domain" description="PHD-type" evidence="19">
    <location>
        <begin position="56"/>
        <end position="211"/>
    </location>
</feature>
<comment type="subcellular location">
    <subcellularLocation>
        <location evidence="2">Chromosome</location>
        <location evidence="2">Telomere</location>
    </subcellularLocation>
    <subcellularLocation>
        <location evidence="1">Nucleus</location>
    </subcellularLocation>
</comment>
<dbReference type="Pfam" id="PF00176">
    <property type="entry name" value="SNF2-rel_dom"/>
    <property type="match status" value="1"/>
</dbReference>
<evidence type="ECO:0000256" key="4">
    <source>
        <dbReference type="ARBA" id="ARBA00022454"/>
    </source>
</evidence>
<keyword evidence="12" id="KW-0779">Telomere</keyword>
<dbReference type="Gene3D" id="3.40.50.300">
    <property type="entry name" value="P-loop containing nucleotide triphosphate hydrolases"/>
    <property type="match status" value="1"/>
</dbReference>
<dbReference type="OrthoDB" id="9900844at2759"/>
<evidence type="ECO:0000256" key="16">
    <source>
        <dbReference type="SAM" id="MobiDB-lite"/>
    </source>
</evidence>
<keyword evidence="4" id="KW-0158">Chromosome</keyword>
<proteinExistence type="inferred from homology"/>
<feature type="compositionally biased region" description="Basic residues" evidence="16">
    <location>
        <begin position="733"/>
        <end position="745"/>
    </location>
</feature>
<dbReference type="InterPro" id="IPR027417">
    <property type="entry name" value="P-loop_NTPase"/>
</dbReference>
<evidence type="ECO:0000256" key="1">
    <source>
        <dbReference type="ARBA" id="ARBA00004123"/>
    </source>
</evidence>
<dbReference type="PROSITE" id="PS51533">
    <property type="entry name" value="ADD"/>
    <property type="match status" value="1"/>
</dbReference>
<evidence type="ECO:0000256" key="5">
    <source>
        <dbReference type="ARBA" id="ARBA00022723"/>
    </source>
</evidence>
<feature type="compositionally biased region" description="Polar residues" evidence="16">
    <location>
        <begin position="552"/>
        <end position="562"/>
    </location>
</feature>
<feature type="domain" description="Helicase ATP-binding" evidence="17">
    <location>
        <begin position="1006"/>
        <end position="1220"/>
    </location>
</feature>
<comment type="caution">
    <text evidence="20">The sequence shown here is derived from an EMBL/GenBank/DDBJ whole genome shotgun (WGS) entry which is preliminary data.</text>
</comment>
<dbReference type="InterPro" id="IPR001650">
    <property type="entry name" value="Helicase_C-like"/>
</dbReference>
<feature type="region of interest" description="Disordered" evidence="16">
    <location>
        <begin position="875"/>
        <end position="905"/>
    </location>
</feature>
<keyword evidence="10" id="KW-0862">Zinc</keyword>
<dbReference type="PROSITE" id="PS51192">
    <property type="entry name" value="HELICASE_ATP_BIND_1"/>
    <property type="match status" value="1"/>
</dbReference>
<evidence type="ECO:0000256" key="13">
    <source>
        <dbReference type="ARBA" id="ARBA00023125"/>
    </source>
</evidence>
<evidence type="ECO:0000259" key="17">
    <source>
        <dbReference type="PROSITE" id="PS51192"/>
    </source>
</evidence>
<dbReference type="InterPro" id="IPR038718">
    <property type="entry name" value="SNF2-like_sf"/>
</dbReference>
<evidence type="ECO:0000256" key="10">
    <source>
        <dbReference type="ARBA" id="ARBA00022833"/>
    </source>
</evidence>
<comment type="similarity">
    <text evidence="3">Belongs to the SNF2/RAD54 helicase family.</text>
</comment>
<evidence type="ECO:0000256" key="7">
    <source>
        <dbReference type="ARBA" id="ARBA00022771"/>
    </source>
</evidence>
<reference evidence="20 21" key="1">
    <citation type="journal article" date="2017" name="Gigascience">
        <title>Draft genome of the honey bee ectoparasitic mite, Tropilaelaps mercedesae, is shaped by the parasitic life history.</title>
        <authorList>
            <person name="Dong X."/>
            <person name="Armstrong S.D."/>
            <person name="Xia D."/>
            <person name="Makepeace B.L."/>
            <person name="Darby A.C."/>
            <person name="Kadowaki T."/>
        </authorList>
    </citation>
    <scope>NUCLEOTIDE SEQUENCE [LARGE SCALE GENOMIC DNA]</scope>
    <source>
        <strain evidence="20">Wuxi-XJTLU</strain>
    </source>
</reference>
<dbReference type="GO" id="GO:0005634">
    <property type="term" value="C:nucleus"/>
    <property type="evidence" value="ECO:0007669"/>
    <property type="project" value="UniProtKB-SubCell"/>
</dbReference>
<dbReference type="CDD" id="cd18793">
    <property type="entry name" value="SF2_C_SNF"/>
    <property type="match status" value="1"/>
</dbReference>
<dbReference type="Proteomes" id="UP000192247">
    <property type="component" value="Unassembled WGS sequence"/>
</dbReference>
<evidence type="ECO:0000256" key="12">
    <source>
        <dbReference type="ARBA" id="ARBA00022895"/>
    </source>
</evidence>
<dbReference type="SMART" id="SM00490">
    <property type="entry name" value="HELICc"/>
    <property type="match status" value="1"/>
</dbReference>
<keyword evidence="8" id="KW-0378">Hydrolase</keyword>
<dbReference type="STRING" id="418985.A0A1V9XE37"/>
<feature type="compositionally biased region" description="Polar residues" evidence="16">
    <location>
        <begin position="221"/>
        <end position="236"/>
    </location>
</feature>
<evidence type="ECO:0000256" key="11">
    <source>
        <dbReference type="ARBA" id="ARBA00022840"/>
    </source>
</evidence>
<evidence type="ECO:0000259" key="18">
    <source>
        <dbReference type="PROSITE" id="PS51194"/>
    </source>
</evidence>
<dbReference type="InterPro" id="IPR000330">
    <property type="entry name" value="SNF2_N"/>
</dbReference>
<organism evidence="20 21">
    <name type="scientific">Tropilaelaps mercedesae</name>
    <dbReference type="NCBI Taxonomy" id="418985"/>
    <lineage>
        <taxon>Eukaryota</taxon>
        <taxon>Metazoa</taxon>
        <taxon>Ecdysozoa</taxon>
        <taxon>Arthropoda</taxon>
        <taxon>Chelicerata</taxon>
        <taxon>Arachnida</taxon>
        <taxon>Acari</taxon>
        <taxon>Parasitiformes</taxon>
        <taxon>Mesostigmata</taxon>
        <taxon>Gamasina</taxon>
        <taxon>Dermanyssoidea</taxon>
        <taxon>Laelapidae</taxon>
        <taxon>Tropilaelaps</taxon>
    </lineage>
</organism>
<keyword evidence="6" id="KW-0547">Nucleotide-binding</keyword>
<evidence type="ECO:0000256" key="6">
    <source>
        <dbReference type="ARBA" id="ARBA00022741"/>
    </source>
</evidence>
<evidence type="ECO:0000313" key="20">
    <source>
        <dbReference type="EMBL" id="OQR71794.1"/>
    </source>
</evidence>
<dbReference type="InterPro" id="IPR025766">
    <property type="entry name" value="ADD"/>
</dbReference>
<feature type="region of interest" description="Disordered" evidence="16">
    <location>
        <begin position="422"/>
        <end position="480"/>
    </location>
</feature>
<dbReference type="GO" id="GO:0000781">
    <property type="term" value="C:chromosome, telomeric region"/>
    <property type="evidence" value="ECO:0007669"/>
    <property type="project" value="UniProtKB-SubCell"/>
</dbReference>
<feature type="compositionally biased region" description="Basic and acidic residues" evidence="16">
    <location>
        <begin position="755"/>
        <end position="770"/>
    </location>
</feature>
<dbReference type="InterPro" id="IPR014001">
    <property type="entry name" value="Helicase_ATP-bd"/>
</dbReference>
<evidence type="ECO:0000256" key="2">
    <source>
        <dbReference type="ARBA" id="ARBA00004574"/>
    </source>
</evidence>
<dbReference type="Pfam" id="PF00271">
    <property type="entry name" value="Helicase_C"/>
    <property type="match status" value="1"/>
</dbReference>
<gene>
    <name evidence="20" type="ORF">BIW11_10777</name>
</gene>
<dbReference type="Gene3D" id="3.40.50.10810">
    <property type="entry name" value="Tandem AAA-ATPase domain"/>
    <property type="match status" value="1"/>
</dbReference>
<evidence type="ECO:0000256" key="14">
    <source>
        <dbReference type="ARBA" id="ARBA00023242"/>
    </source>
</evidence>
<feature type="compositionally biased region" description="Polar residues" evidence="16">
    <location>
        <begin position="532"/>
        <end position="542"/>
    </location>
</feature>
<keyword evidence="5" id="KW-0479">Metal-binding</keyword>
<feature type="compositionally biased region" description="Acidic residues" evidence="16">
    <location>
        <begin position="617"/>
        <end position="635"/>
    </location>
</feature>
<keyword evidence="9" id="KW-0347">Helicase</keyword>
<evidence type="ECO:0000259" key="19">
    <source>
        <dbReference type="PROSITE" id="PS51533"/>
    </source>
</evidence>
<feature type="region of interest" description="Disordered" evidence="16">
    <location>
        <begin position="212"/>
        <end position="236"/>
    </location>
</feature>